<keyword evidence="5 7" id="KW-0067">ATP-binding</keyword>
<protein>
    <recommendedName>
        <fullName evidence="7 8">Pup--protein ligase</fullName>
        <ecNumber evidence="7 8">6.3.1.19</ecNumber>
    </recommendedName>
    <alternativeName>
        <fullName evidence="7">Proteasome accessory factor A</fullName>
    </alternativeName>
    <alternativeName>
        <fullName evidence="7">Pup-conjugating enzyme</fullName>
    </alternativeName>
</protein>
<dbReference type="GO" id="GO:0070490">
    <property type="term" value="P:protein pupylation"/>
    <property type="evidence" value="ECO:0007669"/>
    <property type="project" value="UniProtKB-UniRule"/>
</dbReference>
<dbReference type="Pfam" id="PF03136">
    <property type="entry name" value="Pup_ligase"/>
    <property type="match status" value="1"/>
</dbReference>
<reference evidence="11" key="1">
    <citation type="submission" date="2017-09" db="EMBL/GenBank/DDBJ databases">
        <authorList>
            <person name="Zhang Y."/>
            <person name="Huang X."/>
            <person name="Liu J."/>
            <person name="Lu L."/>
            <person name="Peng K."/>
        </authorList>
    </citation>
    <scope>NUCLEOTIDE SEQUENCE [LARGE SCALE GENOMIC DNA]</scope>
    <source>
        <strain evidence="11">S-XJ-1</strain>
    </source>
</reference>
<dbReference type="GO" id="GO:0016879">
    <property type="term" value="F:ligase activity, forming carbon-nitrogen bonds"/>
    <property type="evidence" value="ECO:0007669"/>
    <property type="project" value="UniProtKB-UniRule"/>
</dbReference>
<dbReference type="GO" id="GO:0000287">
    <property type="term" value="F:magnesium ion binding"/>
    <property type="evidence" value="ECO:0007669"/>
    <property type="project" value="UniProtKB-UniRule"/>
</dbReference>
<comment type="caution">
    <text evidence="10">The sequence shown here is derived from an EMBL/GenBank/DDBJ whole genome shotgun (WGS) entry which is preliminary data.</text>
</comment>
<keyword evidence="11" id="KW-1185">Reference proteome</keyword>
<comment type="function">
    <text evidence="7">Catalyzes the covalent attachment of the prokaryotic ubiquitin-like protein modifier Pup to the proteasomal substrate proteins, thereby targeting them for proteasomal degradation. This tagging system is termed pupylation. The ligation reaction involves the side-chain carboxylate of the C-terminal glutamate of Pup and the side-chain amino group of a substrate lysine.</text>
</comment>
<keyword evidence="3 7" id="KW-0547">Nucleotide-binding</keyword>
<feature type="binding site" evidence="7">
    <location>
        <position position="433"/>
    </location>
    <ligand>
        <name>ATP</name>
        <dbReference type="ChEBI" id="CHEBI:30616"/>
    </ligand>
</feature>
<feature type="binding site" evidence="7">
    <location>
        <position position="56"/>
    </location>
    <ligand>
        <name>Mg(2+)</name>
        <dbReference type="ChEBI" id="CHEBI:18420"/>
    </ligand>
</feature>
<comment type="catalytic activity">
    <reaction evidence="7">
        <text>ATP + [prokaryotic ubiquitin-like protein]-L-glutamate + [protein]-L-lysine = ADP + phosphate + N(6)-([prokaryotic ubiquitin-like protein]-gamma-L-glutamyl)-[protein]-L-lysine.</text>
        <dbReference type="EC" id="6.3.1.19"/>
    </reaction>
</comment>
<feature type="binding site" evidence="7">
    <location>
        <position position="9"/>
    </location>
    <ligand>
        <name>Mg(2+)</name>
        <dbReference type="ChEBI" id="CHEBI:18420"/>
    </ligand>
</feature>
<name>A0A2A2WUI9_9ACTN</name>
<dbReference type="Proteomes" id="UP000218810">
    <property type="component" value="Unassembled WGS sequence"/>
</dbReference>
<dbReference type="RefSeq" id="WP_095716966.1">
    <property type="nucleotide sequence ID" value="NZ_NTGA01000002.1"/>
</dbReference>
<dbReference type="EMBL" id="NTGA01000002">
    <property type="protein sequence ID" value="PAY24870.1"/>
    <property type="molecule type" value="Genomic_DNA"/>
</dbReference>
<evidence type="ECO:0000256" key="8">
    <source>
        <dbReference type="NCBIfam" id="TIGR03686"/>
    </source>
</evidence>
<evidence type="ECO:0000256" key="7">
    <source>
        <dbReference type="HAMAP-Rule" id="MF_02111"/>
    </source>
</evidence>
<dbReference type="HAMAP" id="MF_02111">
    <property type="entry name" value="Pup_ligase"/>
    <property type="match status" value="1"/>
</dbReference>
<feature type="binding site" evidence="7">
    <location>
        <position position="64"/>
    </location>
    <ligand>
        <name>Mg(2+)</name>
        <dbReference type="ChEBI" id="CHEBI:18420"/>
    </ligand>
</feature>
<dbReference type="NCBIfam" id="TIGR03686">
    <property type="entry name" value="pupylate_PafA"/>
    <property type="match status" value="1"/>
</dbReference>
<evidence type="ECO:0000256" key="1">
    <source>
        <dbReference type="ARBA" id="ARBA00022598"/>
    </source>
</evidence>
<comment type="miscellaneous">
    <text evidence="7">The reaction mechanism probably proceeds via the activation of Pup by phosphorylation of its C-terminal glutamate, which is then subject to nucleophilic attack by the substrate lysine, resulting in an isopeptide bond and the release of phosphate as a good leaving group.</text>
</comment>
<evidence type="ECO:0000256" key="6">
    <source>
        <dbReference type="ARBA" id="ARBA00022842"/>
    </source>
</evidence>
<dbReference type="InterPro" id="IPR022279">
    <property type="entry name" value="Pup_ligase"/>
</dbReference>
<accession>A0A2A2WUI9</accession>
<evidence type="ECO:0000256" key="2">
    <source>
        <dbReference type="ARBA" id="ARBA00022723"/>
    </source>
</evidence>
<dbReference type="PANTHER" id="PTHR42307:SF3">
    <property type="entry name" value="PUP--PROTEIN LIGASE"/>
    <property type="match status" value="1"/>
</dbReference>
<dbReference type="OrthoDB" id="9760627at2"/>
<evidence type="ECO:0000256" key="9">
    <source>
        <dbReference type="PIRSR" id="PIRSR018077-1"/>
    </source>
</evidence>
<dbReference type="UniPathway" id="UPA00997"/>
<comment type="pathway">
    <text evidence="7">Protein modification; protein pupylation.</text>
</comment>
<comment type="pathway">
    <text evidence="7">Protein degradation; proteasomal Pup-dependent pathway.</text>
</comment>
<keyword evidence="2 7" id="KW-0479">Metal-binding</keyword>
<comment type="similarity">
    <text evidence="7">Belongs to the Pup ligase/Pup deamidase family. Pup-conjugating enzyme subfamily.</text>
</comment>
<gene>
    <name evidence="7 10" type="primary">pafA</name>
    <name evidence="10" type="ORF">CEY15_01480</name>
</gene>
<dbReference type="GO" id="GO:0005524">
    <property type="term" value="F:ATP binding"/>
    <property type="evidence" value="ECO:0007669"/>
    <property type="project" value="UniProtKB-UniRule"/>
</dbReference>
<dbReference type="PIRSF" id="PIRSF018077">
    <property type="entry name" value="UCP018077"/>
    <property type="match status" value="1"/>
</dbReference>
<dbReference type="EC" id="6.3.1.19" evidence="7 8"/>
<evidence type="ECO:0000313" key="11">
    <source>
        <dbReference type="Proteomes" id="UP000218810"/>
    </source>
</evidence>
<dbReference type="AlphaFoldDB" id="A0A2A2WUI9"/>
<feature type="active site" description="Proton acceptor" evidence="7 9">
    <location>
        <position position="58"/>
    </location>
</feature>
<feature type="binding site" evidence="7">
    <location>
        <position position="67"/>
    </location>
    <ligand>
        <name>ATP</name>
        <dbReference type="ChEBI" id="CHEBI:30616"/>
    </ligand>
</feature>
<proteinExistence type="inferred from homology"/>
<keyword evidence="6 7" id="KW-0460">Magnesium</keyword>
<dbReference type="InterPro" id="IPR004347">
    <property type="entry name" value="Pup_ligase/deamidase"/>
</dbReference>
<sequence length="468" mass="51574">MIRRIVGIETEFGITSVGGEGARSLGPDEIARYFFRPVVERWRSSNVFLENGSRLYLDVGSHPEYATAECDGLEQIVAHDRAGERIIDDLAVHAEQSLAAEGIDAKVYLYKNNTDTAGNSYGSHENYLLDRSTQVRSMATTLLPFLVSRQLICGAGKILPGTPAGVGAAEDGETTFCFSQRAEHMWDGVSSATTRSRPLINTRDEPHADSTRFRRMHVIVGDSNMIETTTLLKVASTRLVLEMLEAGAPLRAMAIAHPVRAIREISRDLTGTRPVALTDGTTMTALEIQREFLAAVHRHLGRGGWERDDRPVVERCVTLWERVLDAVESGDHDAIAGDIDWAAKLRLIRQVQGRTGVELDHPRLAQIDLTYHDIRPGRGLHSVLERRGLVSRVVSDPEIERARQNAPETTRAALRGRFISAATAARRDYTVDWVHLKVADGTLPTVALTDPFAAEDPRVDGLIAALGR</sequence>
<dbReference type="UniPathway" id="UPA00998"/>
<dbReference type="GO" id="GO:0019941">
    <property type="term" value="P:modification-dependent protein catabolic process"/>
    <property type="evidence" value="ECO:0007669"/>
    <property type="project" value="UniProtKB-UniRule"/>
</dbReference>
<keyword evidence="4 7" id="KW-0833">Ubl conjugation pathway</keyword>
<dbReference type="PANTHER" id="PTHR42307">
    <property type="entry name" value="PUP DEAMIDASE/DEPUPYLASE"/>
    <property type="match status" value="1"/>
</dbReference>
<keyword evidence="1 7" id="KW-0436">Ligase</keyword>
<evidence type="ECO:0000256" key="4">
    <source>
        <dbReference type="ARBA" id="ARBA00022786"/>
    </source>
</evidence>
<organism evidence="10 11">
    <name type="scientific">Dietzia natronolimnaea</name>
    <dbReference type="NCBI Taxonomy" id="161920"/>
    <lineage>
        <taxon>Bacteria</taxon>
        <taxon>Bacillati</taxon>
        <taxon>Actinomycetota</taxon>
        <taxon>Actinomycetes</taxon>
        <taxon>Mycobacteriales</taxon>
        <taxon>Dietziaceae</taxon>
        <taxon>Dietzia</taxon>
    </lineage>
</organism>
<evidence type="ECO:0000256" key="3">
    <source>
        <dbReference type="ARBA" id="ARBA00022741"/>
    </source>
</evidence>
<feature type="binding site" evidence="7">
    <location>
        <position position="54"/>
    </location>
    <ligand>
        <name>ATP</name>
        <dbReference type="ChEBI" id="CHEBI:30616"/>
    </ligand>
</feature>
<dbReference type="GO" id="GO:0019787">
    <property type="term" value="F:ubiquitin-like protein transferase activity"/>
    <property type="evidence" value="ECO:0007669"/>
    <property type="project" value="UniProtKB-UniRule"/>
</dbReference>
<evidence type="ECO:0000313" key="10">
    <source>
        <dbReference type="EMBL" id="PAY24870.1"/>
    </source>
</evidence>
<dbReference type="GO" id="GO:0010498">
    <property type="term" value="P:proteasomal protein catabolic process"/>
    <property type="evidence" value="ECO:0007669"/>
    <property type="project" value="UniProtKB-UniRule"/>
</dbReference>
<evidence type="ECO:0000256" key="5">
    <source>
        <dbReference type="ARBA" id="ARBA00022840"/>
    </source>
</evidence>